<dbReference type="PANTHER" id="PTHR34094:SF1">
    <property type="entry name" value="PROTEIN FAM185A"/>
    <property type="match status" value="1"/>
</dbReference>
<sequence length="371" mass="41099">MFILQRVCWLPHVQRYLRHYAKKSKLPVMASNKRMVHQEMLRYVNPFARINVDSEIFLQVQPADVHQYTSGDVFIAQLFGDEVKNCTATLEVDITDNDKVVNVVVKKLPGNLSRFHCALKVPIRAELYIKSGANVRVEGIQSEALEIKSFGNINTNNVKATKVVLFSENGNVICNGTLLGKSTEIKTNNGNIVLNKAQGDSLNCSTKDGGINTDCCYVENSNFQTETGRLELKNVHKCSEVHVHRAGELKMTGVHGNLKIIAKGGSMNLQLSEVVGRSQIVAQDLDNEAVINISESIEQNTKVEVNACVVNLDDSLDHVAHALSEDKSTFLLNNVNTEHAHLLINSTGDKGVRIGKQSWADILRQKIKVTD</sequence>
<accession>A0A6J2TNR7</accession>
<dbReference type="InterPro" id="IPR025164">
    <property type="entry name" value="Toastrack_DUF4097"/>
</dbReference>
<protein>
    <submittedName>
        <fullName evidence="3">Uncharacterized protein LOC115625617</fullName>
    </submittedName>
</protein>
<reference evidence="3" key="1">
    <citation type="submission" date="2025-08" db="UniProtKB">
        <authorList>
            <consortium name="RefSeq"/>
        </authorList>
    </citation>
    <scope>IDENTIFICATION</scope>
    <source>
        <strain evidence="3">11010-0011.00</strain>
        <tissue evidence="3">Whole body</tissue>
    </source>
</reference>
<keyword evidence="2" id="KW-1185">Reference proteome</keyword>
<proteinExistence type="predicted"/>
<feature type="domain" description="DUF4097" evidence="1">
    <location>
        <begin position="87"/>
        <end position="212"/>
    </location>
</feature>
<gene>
    <name evidence="3" type="primary">LOC115625617</name>
</gene>
<organism evidence="2 3">
    <name type="scientific">Drosophila lebanonensis</name>
    <name type="common">Fruit fly</name>
    <name type="synonym">Scaptodrosophila lebanonensis</name>
    <dbReference type="NCBI Taxonomy" id="7225"/>
    <lineage>
        <taxon>Eukaryota</taxon>
        <taxon>Metazoa</taxon>
        <taxon>Ecdysozoa</taxon>
        <taxon>Arthropoda</taxon>
        <taxon>Hexapoda</taxon>
        <taxon>Insecta</taxon>
        <taxon>Pterygota</taxon>
        <taxon>Neoptera</taxon>
        <taxon>Endopterygota</taxon>
        <taxon>Diptera</taxon>
        <taxon>Brachycera</taxon>
        <taxon>Muscomorpha</taxon>
        <taxon>Ephydroidea</taxon>
        <taxon>Drosophilidae</taxon>
        <taxon>Scaptodrosophila</taxon>
    </lineage>
</organism>
<dbReference type="GeneID" id="115625617"/>
<evidence type="ECO:0000313" key="2">
    <source>
        <dbReference type="Proteomes" id="UP000504634"/>
    </source>
</evidence>
<dbReference type="Pfam" id="PF13349">
    <property type="entry name" value="DUF4097"/>
    <property type="match status" value="1"/>
</dbReference>
<dbReference type="OrthoDB" id="5984441at2759"/>
<dbReference type="PANTHER" id="PTHR34094">
    <property type="match status" value="1"/>
</dbReference>
<dbReference type="Proteomes" id="UP000504634">
    <property type="component" value="Unplaced"/>
</dbReference>
<name>A0A6J2TNR7_DROLE</name>
<dbReference type="RefSeq" id="XP_030376622.1">
    <property type="nucleotide sequence ID" value="XM_030520762.1"/>
</dbReference>
<dbReference type="AlphaFoldDB" id="A0A6J2TNR7"/>
<evidence type="ECO:0000259" key="1">
    <source>
        <dbReference type="Pfam" id="PF13349"/>
    </source>
</evidence>
<evidence type="ECO:0000313" key="3">
    <source>
        <dbReference type="RefSeq" id="XP_030376622.1"/>
    </source>
</evidence>